<reference evidence="2" key="2">
    <citation type="journal article" date="2015" name="Data Brief">
        <title>Shoot transcriptome of the giant reed, Arundo donax.</title>
        <authorList>
            <person name="Barrero R.A."/>
            <person name="Guerrero F.D."/>
            <person name="Moolhuijzen P."/>
            <person name="Goolsby J.A."/>
            <person name="Tidwell J."/>
            <person name="Bellgard S.E."/>
            <person name="Bellgard M.I."/>
        </authorList>
    </citation>
    <scope>NUCLEOTIDE SEQUENCE</scope>
    <source>
        <tissue evidence="2">Shoot tissue taken approximately 20 cm above the soil surface</tissue>
    </source>
</reference>
<evidence type="ECO:0000313" key="2">
    <source>
        <dbReference type="EMBL" id="JAE08165.1"/>
    </source>
</evidence>
<keyword evidence="1" id="KW-0812">Transmembrane</keyword>
<proteinExistence type="predicted"/>
<keyword evidence="1" id="KW-0472">Membrane</keyword>
<name>A0A0A9F598_ARUDO</name>
<protein>
    <submittedName>
        <fullName evidence="2">Uncharacterized protein</fullName>
    </submittedName>
</protein>
<dbReference type="EMBL" id="GBRH01189731">
    <property type="protein sequence ID" value="JAE08165.1"/>
    <property type="molecule type" value="Transcribed_RNA"/>
</dbReference>
<organism evidence="2">
    <name type="scientific">Arundo donax</name>
    <name type="common">Giant reed</name>
    <name type="synonym">Donax arundinaceus</name>
    <dbReference type="NCBI Taxonomy" id="35708"/>
    <lineage>
        <taxon>Eukaryota</taxon>
        <taxon>Viridiplantae</taxon>
        <taxon>Streptophyta</taxon>
        <taxon>Embryophyta</taxon>
        <taxon>Tracheophyta</taxon>
        <taxon>Spermatophyta</taxon>
        <taxon>Magnoliopsida</taxon>
        <taxon>Liliopsida</taxon>
        <taxon>Poales</taxon>
        <taxon>Poaceae</taxon>
        <taxon>PACMAD clade</taxon>
        <taxon>Arundinoideae</taxon>
        <taxon>Arundineae</taxon>
        <taxon>Arundo</taxon>
    </lineage>
</organism>
<reference evidence="2" key="1">
    <citation type="submission" date="2014-09" db="EMBL/GenBank/DDBJ databases">
        <authorList>
            <person name="Magalhaes I.L.F."/>
            <person name="Oliveira U."/>
            <person name="Santos F.R."/>
            <person name="Vidigal T.H.D.A."/>
            <person name="Brescovit A.D."/>
            <person name="Santos A.J."/>
        </authorList>
    </citation>
    <scope>NUCLEOTIDE SEQUENCE</scope>
    <source>
        <tissue evidence="2">Shoot tissue taken approximately 20 cm above the soil surface</tissue>
    </source>
</reference>
<feature type="transmembrane region" description="Helical" evidence="1">
    <location>
        <begin position="6"/>
        <end position="25"/>
    </location>
</feature>
<accession>A0A0A9F598</accession>
<sequence>MAFFCFHTFANCTCLLIYFRSFILYPKPRSSQHIFLH</sequence>
<dbReference type="AlphaFoldDB" id="A0A0A9F598"/>
<evidence type="ECO:0000256" key="1">
    <source>
        <dbReference type="SAM" id="Phobius"/>
    </source>
</evidence>
<keyword evidence="1" id="KW-1133">Transmembrane helix</keyword>